<name>A0A2S7UYV6_9GAMM</name>
<accession>A0A2S7UYV6</accession>
<dbReference type="InterPro" id="IPR038396">
    <property type="entry name" value="SpoIIAA-like_sf"/>
</dbReference>
<dbReference type="Gene3D" id="3.40.50.10600">
    <property type="entry name" value="SpoIIaa-like domains"/>
    <property type="match status" value="1"/>
</dbReference>
<organism evidence="1 2">
    <name type="scientific">Psychrosphaera saromensis</name>
    <dbReference type="NCBI Taxonomy" id="716813"/>
    <lineage>
        <taxon>Bacteria</taxon>
        <taxon>Pseudomonadati</taxon>
        <taxon>Pseudomonadota</taxon>
        <taxon>Gammaproteobacteria</taxon>
        <taxon>Alteromonadales</taxon>
        <taxon>Pseudoalteromonadaceae</taxon>
        <taxon>Psychrosphaera</taxon>
    </lineage>
</organism>
<dbReference type="OrthoDB" id="6293699at2"/>
<reference evidence="1 2" key="1">
    <citation type="submission" date="2016-12" db="EMBL/GenBank/DDBJ databases">
        <title>Diversity of luminous bacteria.</title>
        <authorList>
            <person name="Yoshizawa S."/>
            <person name="Kogure K."/>
        </authorList>
    </citation>
    <scope>NUCLEOTIDE SEQUENCE [LARGE SCALE GENOMIC DNA]</scope>
    <source>
        <strain evidence="1 2">SA4-48</strain>
    </source>
</reference>
<proteinExistence type="predicted"/>
<protein>
    <recommendedName>
        <fullName evidence="3">STAS/SEC14 domain-containing protein</fullName>
    </recommendedName>
</protein>
<dbReference type="EMBL" id="MSCH01000003">
    <property type="protein sequence ID" value="PQJ54450.1"/>
    <property type="molecule type" value="Genomic_DNA"/>
</dbReference>
<sequence length="126" mass="14424">MKYDIHVKDAVIKLSMFGSFNLDIARAITKKIRVIIESLNNQPFYILVDLSTIEGGTPDGFEQGRQFNIWLDSQNLKAKAIICHSPLFRSISESRVRSSDIQLIKYFNNEADALRWFDELSLGNVN</sequence>
<evidence type="ECO:0000313" key="2">
    <source>
        <dbReference type="Proteomes" id="UP000239007"/>
    </source>
</evidence>
<evidence type="ECO:0008006" key="3">
    <source>
        <dbReference type="Google" id="ProtNLM"/>
    </source>
</evidence>
<gene>
    <name evidence="1" type="ORF">BTO11_12855</name>
</gene>
<evidence type="ECO:0000313" key="1">
    <source>
        <dbReference type="EMBL" id="PQJ54450.1"/>
    </source>
</evidence>
<comment type="caution">
    <text evidence="1">The sequence shown here is derived from an EMBL/GenBank/DDBJ whole genome shotgun (WGS) entry which is preliminary data.</text>
</comment>
<keyword evidence="2" id="KW-1185">Reference proteome</keyword>
<dbReference type="RefSeq" id="WP_105052968.1">
    <property type="nucleotide sequence ID" value="NZ_BMYG01000001.1"/>
</dbReference>
<dbReference type="Proteomes" id="UP000239007">
    <property type="component" value="Unassembled WGS sequence"/>
</dbReference>
<dbReference type="AlphaFoldDB" id="A0A2S7UYV6"/>